<sequence length="150" mass="16734">MTGSAKLADILLVEDNDDDVYLTRMAFEDSAFDSAIHVVNDGEKALDFLYRRGDYSDCPVPDLILLDLNLPKLNGIQILETLKSDETLSVIPVVMLTSSRAERDVLESYRHHASGYVSKPSEFSRLVDIVQAIRDFWFSSVILPRPGVSG</sequence>
<reference evidence="3" key="2">
    <citation type="submission" date="2023-01" db="EMBL/GenBank/DDBJ databases">
        <authorList>
            <person name="Sun Q."/>
            <person name="Evtushenko L."/>
        </authorList>
    </citation>
    <scope>NUCLEOTIDE SEQUENCE</scope>
    <source>
        <strain evidence="3">VKM B-1513</strain>
    </source>
</reference>
<dbReference type="PANTHER" id="PTHR44520">
    <property type="entry name" value="RESPONSE REGULATOR RCP1-RELATED"/>
    <property type="match status" value="1"/>
</dbReference>
<comment type="caution">
    <text evidence="3">The sequence shown here is derived from an EMBL/GenBank/DDBJ whole genome shotgun (WGS) entry which is preliminary data.</text>
</comment>
<dbReference type="AlphaFoldDB" id="A0A9W6MML1"/>
<dbReference type="GO" id="GO:0000160">
    <property type="term" value="P:phosphorelay signal transduction system"/>
    <property type="evidence" value="ECO:0007669"/>
    <property type="project" value="InterPro"/>
</dbReference>
<feature type="domain" description="Response regulatory" evidence="2">
    <location>
        <begin position="9"/>
        <end position="134"/>
    </location>
</feature>
<evidence type="ECO:0000313" key="3">
    <source>
        <dbReference type="EMBL" id="GLK51625.1"/>
    </source>
</evidence>
<dbReference type="RefSeq" id="WP_271186005.1">
    <property type="nucleotide sequence ID" value="NZ_BSFE01000002.1"/>
</dbReference>
<keyword evidence="1" id="KW-0597">Phosphoprotein</keyword>
<keyword evidence="4" id="KW-1185">Reference proteome</keyword>
<accession>A0A9W6MML1</accession>
<feature type="modified residue" description="4-aspartylphosphate" evidence="1">
    <location>
        <position position="67"/>
    </location>
</feature>
<dbReference type="EMBL" id="BSFE01000002">
    <property type="protein sequence ID" value="GLK51625.1"/>
    <property type="molecule type" value="Genomic_DNA"/>
</dbReference>
<proteinExistence type="predicted"/>
<evidence type="ECO:0000313" key="4">
    <source>
        <dbReference type="Proteomes" id="UP001143486"/>
    </source>
</evidence>
<dbReference type="SMART" id="SM00448">
    <property type="entry name" value="REC"/>
    <property type="match status" value="1"/>
</dbReference>
<dbReference type="SUPFAM" id="SSF52172">
    <property type="entry name" value="CheY-like"/>
    <property type="match status" value="1"/>
</dbReference>
<evidence type="ECO:0000259" key="2">
    <source>
        <dbReference type="PROSITE" id="PS50110"/>
    </source>
</evidence>
<dbReference type="InterPro" id="IPR052893">
    <property type="entry name" value="TCS_response_regulator"/>
</dbReference>
<evidence type="ECO:0000256" key="1">
    <source>
        <dbReference type="PROSITE-ProRule" id="PRU00169"/>
    </source>
</evidence>
<organism evidence="3 4">
    <name type="scientific">Maricaulis virginensis</name>
    <dbReference type="NCBI Taxonomy" id="144022"/>
    <lineage>
        <taxon>Bacteria</taxon>
        <taxon>Pseudomonadati</taxon>
        <taxon>Pseudomonadota</taxon>
        <taxon>Alphaproteobacteria</taxon>
        <taxon>Maricaulales</taxon>
        <taxon>Maricaulaceae</taxon>
        <taxon>Maricaulis</taxon>
    </lineage>
</organism>
<dbReference type="Gene3D" id="3.40.50.2300">
    <property type="match status" value="1"/>
</dbReference>
<dbReference type="PROSITE" id="PS50110">
    <property type="entry name" value="RESPONSE_REGULATORY"/>
    <property type="match status" value="1"/>
</dbReference>
<dbReference type="InterPro" id="IPR011006">
    <property type="entry name" value="CheY-like_superfamily"/>
</dbReference>
<dbReference type="Pfam" id="PF00072">
    <property type="entry name" value="Response_reg"/>
    <property type="match status" value="1"/>
</dbReference>
<name>A0A9W6MML1_9PROT</name>
<dbReference type="CDD" id="cd17557">
    <property type="entry name" value="REC_Rcp-like"/>
    <property type="match status" value="1"/>
</dbReference>
<dbReference type="InterPro" id="IPR001789">
    <property type="entry name" value="Sig_transdc_resp-reg_receiver"/>
</dbReference>
<dbReference type="Proteomes" id="UP001143486">
    <property type="component" value="Unassembled WGS sequence"/>
</dbReference>
<gene>
    <name evidence="3" type="ORF">GCM10017621_11330</name>
</gene>
<reference evidence="3" key="1">
    <citation type="journal article" date="2014" name="Int. J. Syst. Evol. Microbiol.">
        <title>Complete genome sequence of Corynebacterium casei LMG S-19264T (=DSM 44701T), isolated from a smear-ripened cheese.</title>
        <authorList>
            <consortium name="US DOE Joint Genome Institute (JGI-PGF)"/>
            <person name="Walter F."/>
            <person name="Albersmeier A."/>
            <person name="Kalinowski J."/>
            <person name="Ruckert C."/>
        </authorList>
    </citation>
    <scope>NUCLEOTIDE SEQUENCE</scope>
    <source>
        <strain evidence="3">VKM B-1513</strain>
    </source>
</reference>
<protein>
    <submittedName>
        <fullName evidence="3">Two-component system response regulator</fullName>
    </submittedName>
</protein>
<dbReference type="PANTHER" id="PTHR44520:SF2">
    <property type="entry name" value="RESPONSE REGULATOR RCP1"/>
    <property type="match status" value="1"/>
</dbReference>